<dbReference type="AlphaFoldDB" id="A0CAE0"/>
<reference evidence="1 2" key="1">
    <citation type="journal article" date="2006" name="Nature">
        <title>Global trends of whole-genome duplications revealed by the ciliate Paramecium tetraurelia.</title>
        <authorList>
            <consortium name="Genoscope"/>
            <person name="Aury J.-M."/>
            <person name="Jaillon O."/>
            <person name="Duret L."/>
            <person name="Noel B."/>
            <person name="Jubin C."/>
            <person name="Porcel B.M."/>
            <person name="Segurens B."/>
            <person name="Daubin V."/>
            <person name="Anthouard V."/>
            <person name="Aiach N."/>
            <person name="Arnaiz O."/>
            <person name="Billaut A."/>
            <person name="Beisson J."/>
            <person name="Blanc I."/>
            <person name="Bouhouche K."/>
            <person name="Camara F."/>
            <person name="Duharcourt S."/>
            <person name="Guigo R."/>
            <person name="Gogendeau D."/>
            <person name="Katinka M."/>
            <person name="Keller A.-M."/>
            <person name="Kissmehl R."/>
            <person name="Klotz C."/>
            <person name="Koll F."/>
            <person name="Le Moue A."/>
            <person name="Lepere C."/>
            <person name="Malinsky S."/>
            <person name="Nowacki M."/>
            <person name="Nowak J.K."/>
            <person name="Plattner H."/>
            <person name="Poulain J."/>
            <person name="Ruiz F."/>
            <person name="Serrano V."/>
            <person name="Zagulski M."/>
            <person name="Dessen P."/>
            <person name="Betermier M."/>
            <person name="Weissenbach J."/>
            <person name="Scarpelli C."/>
            <person name="Schachter V."/>
            <person name="Sperling L."/>
            <person name="Meyer E."/>
            <person name="Cohen J."/>
            <person name="Wincker P."/>
        </authorList>
    </citation>
    <scope>NUCLEOTIDE SEQUENCE [LARGE SCALE GENOMIC DNA]</scope>
    <source>
        <strain evidence="1 2">Stock d4-2</strain>
    </source>
</reference>
<proteinExistence type="predicted"/>
<evidence type="ECO:0000313" key="2">
    <source>
        <dbReference type="Proteomes" id="UP000000600"/>
    </source>
</evidence>
<sequence>MKQYYSIFNFRQLALHQYSIFQLIIKHQYYQLSQMRLNNLPDVLFPNPIQHPNYKISFLEKVKEDILNNQFINEPMRRSRQNMTIRSFQRGSIRIISASIATSQNNTQTNFRSGSSKFRIIKEQSQVEEMDETFSRTRTPSQLGRRLKRGLTMFEKQF</sequence>
<dbReference type="InParanoid" id="A0CAE0"/>
<dbReference type="HOGENOM" id="CLU_141320_0_0_1"/>
<protein>
    <submittedName>
        <fullName evidence="1">Uncharacterized protein</fullName>
    </submittedName>
</protein>
<name>A0CAE0_PARTE</name>
<dbReference type="OrthoDB" id="299695at2759"/>
<accession>A0CAE0</accession>
<gene>
    <name evidence="1" type="ORF">GSPATT00036537001</name>
</gene>
<dbReference type="GeneID" id="5020939"/>
<dbReference type="Proteomes" id="UP000000600">
    <property type="component" value="Unassembled WGS sequence"/>
</dbReference>
<dbReference type="EMBL" id="CT868054">
    <property type="protein sequence ID" value="CAK67757.1"/>
    <property type="molecule type" value="Genomic_DNA"/>
</dbReference>
<dbReference type="RefSeq" id="XP_001435154.1">
    <property type="nucleotide sequence ID" value="XM_001435117.1"/>
</dbReference>
<dbReference type="OMA" id="LTMFEKQ"/>
<organism evidence="1 2">
    <name type="scientific">Paramecium tetraurelia</name>
    <dbReference type="NCBI Taxonomy" id="5888"/>
    <lineage>
        <taxon>Eukaryota</taxon>
        <taxon>Sar</taxon>
        <taxon>Alveolata</taxon>
        <taxon>Ciliophora</taxon>
        <taxon>Intramacronucleata</taxon>
        <taxon>Oligohymenophorea</taxon>
        <taxon>Peniculida</taxon>
        <taxon>Parameciidae</taxon>
        <taxon>Paramecium</taxon>
    </lineage>
</organism>
<keyword evidence="2" id="KW-1185">Reference proteome</keyword>
<evidence type="ECO:0000313" key="1">
    <source>
        <dbReference type="EMBL" id="CAK67757.1"/>
    </source>
</evidence>
<dbReference type="KEGG" id="ptm:GSPATT00036537001"/>